<name>A0A420RWY2_FUSOX</name>
<proteinExistence type="inferred from homology"/>
<dbReference type="VEuPathDB" id="FungiDB:FOZG_03054"/>
<evidence type="ECO:0000313" key="5">
    <source>
        <dbReference type="Proteomes" id="UP000285860"/>
    </source>
</evidence>
<dbReference type="VEuPathDB" id="FungiDB:FOC1_g10004669"/>
<gene>
    <name evidence="4" type="ORF">BFJ68_g1872</name>
</gene>
<evidence type="ECO:0000313" key="4">
    <source>
        <dbReference type="EMBL" id="RKL21559.1"/>
    </source>
</evidence>
<dbReference type="SUPFAM" id="SSF51735">
    <property type="entry name" value="NAD(P)-binding Rossmann-fold domains"/>
    <property type="match status" value="1"/>
</dbReference>
<dbReference type="VEuPathDB" id="FungiDB:FOMG_03124"/>
<dbReference type="VEuPathDB" id="FungiDB:FOIG_06840"/>
<dbReference type="AlphaFoldDB" id="A0A420RWY2"/>
<dbReference type="PRINTS" id="PR00081">
    <property type="entry name" value="GDHRDH"/>
</dbReference>
<dbReference type="EMBL" id="MRCY01000006">
    <property type="protein sequence ID" value="RKL21559.1"/>
    <property type="molecule type" value="Genomic_DNA"/>
</dbReference>
<protein>
    <submittedName>
        <fullName evidence="4">Uncharacterized protein</fullName>
    </submittedName>
</protein>
<evidence type="ECO:0000256" key="1">
    <source>
        <dbReference type="ARBA" id="ARBA00006484"/>
    </source>
</evidence>
<keyword evidence="3" id="KW-0560">Oxidoreductase</keyword>
<dbReference type="InterPro" id="IPR002347">
    <property type="entry name" value="SDR_fam"/>
</dbReference>
<organism evidence="4 5">
    <name type="scientific">Fusarium oxysporum</name>
    <name type="common">Fusarium vascular wilt</name>
    <dbReference type="NCBI Taxonomy" id="5507"/>
    <lineage>
        <taxon>Eukaryota</taxon>
        <taxon>Fungi</taxon>
        <taxon>Dikarya</taxon>
        <taxon>Ascomycota</taxon>
        <taxon>Pezizomycotina</taxon>
        <taxon>Sordariomycetes</taxon>
        <taxon>Hypocreomycetidae</taxon>
        <taxon>Hypocreales</taxon>
        <taxon>Nectriaceae</taxon>
        <taxon>Fusarium</taxon>
        <taxon>Fusarium oxysporum species complex</taxon>
    </lineage>
</organism>
<reference evidence="4 5" key="1">
    <citation type="journal article" date="2018" name="Sci. Rep.">
        <title>Characterisation of pathogen-specific regions and novel effector candidates in Fusarium oxysporum f. sp. cepae.</title>
        <authorList>
            <person name="Armitage A.D."/>
            <person name="Taylor A."/>
            <person name="Sobczyk M.K."/>
            <person name="Baxter L."/>
            <person name="Greenfield B.P."/>
            <person name="Bates H.J."/>
            <person name="Wilson F."/>
            <person name="Jackson A.C."/>
            <person name="Ott S."/>
            <person name="Harrison R.J."/>
            <person name="Clarkson J.P."/>
        </authorList>
    </citation>
    <scope>NUCLEOTIDE SEQUENCE [LARGE SCALE GENOMIC DNA]</scope>
    <source>
        <strain evidence="4 5">Fo_A28</strain>
    </source>
</reference>
<dbReference type="InterPro" id="IPR036291">
    <property type="entry name" value="NAD(P)-bd_dom_sf"/>
</dbReference>
<comment type="caution">
    <text evidence="4">The sequence shown here is derived from an EMBL/GenBank/DDBJ whole genome shotgun (WGS) entry which is preliminary data.</text>
</comment>
<sequence>MIDNKEIVLITGANTGIGFETVKALFASSKPYHIILGSRDPAKGEKAVAELECECPSSKSSLDVVQIDITDDEAIERLFEHVKEKFGRVDILVNNAGMLLNI</sequence>
<dbReference type="PANTHER" id="PTHR43963">
    <property type="entry name" value="CARBONYL REDUCTASE 1-RELATED"/>
    <property type="match status" value="1"/>
</dbReference>
<dbReference type="Proteomes" id="UP000285860">
    <property type="component" value="Unassembled WGS sequence"/>
</dbReference>
<accession>A0A420RWY2</accession>
<dbReference type="VEuPathDB" id="FungiDB:FOC4_g10006954"/>
<dbReference type="PANTHER" id="PTHR43963:SF6">
    <property type="entry name" value="CHAIN DEHYDROGENASE FAMILY PROTEIN, PUTATIVE (AFU_ORTHOLOGUE AFUA_3G15350)-RELATED"/>
    <property type="match status" value="1"/>
</dbReference>
<dbReference type="Pfam" id="PF00106">
    <property type="entry name" value="adh_short"/>
    <property type="match status" value="1"/>
</dbReference>
<dbReference type="VEuPathDB" id="FungiDB:HZS61_014199"/>
<dbReference type="OrthoDB" id="1933717at2759"/>
<evidence type="ECO:0000256" key="3">
    <source>
        <dbReference type="ARBA" id="ARBA00023002"/>
    </source>
</evidence>
<keyword evidence="2" id="KW-0521">NADP</keyword>
<evidence type="ECO:0000256" key="2">
    <source>
        <dbReference type="ARBA" id="ARBA00022857"/>
    </source>
</evidence>
<comment type="similarity">
    <text evidence="1">Belongs to the short-chain dehydrogenases/reductases (SDR) family.</text>
</comment>
<dbReference type="GO" id="GO:0016491">
    <property type="term" value="F:oxidoreductase activity"/>
    <property type="evidence" value="ECO:0007669"/>
    <property type="project" value="UniProtKB-KW"/>
</dbReference>
<dbReference type="VEuPathDB" id="FungiDB:FOXG_04087"/>
<dbReference type="Gene3D" id="3.40.50.720">
    <property type="entry name" value="NAD(P)-binding Rossmann-like Domain"/>
    <property type="match status" value="1"/>
</dbReference>